<feature type="transmembrane region" description="Helical" evidence="6">
    <location>
        <begin position="106"/>
        <end position="128"/>
    </location>
</feature>
<protein>
    <recommendedName>
        <fullName evidence="7">Major facilitator superfamily (MFS) profile domain-containing protein</fullName>
    </recommendedName>
</protein>
<feature type="transmembrane region" description="Helical" evidence="6">
    <location>
        <begin position="20"/>
        <end position="41"/>
    </location>
</feature>
<evidence type="ECO:0000256" key="3">
    <source>
        <dbReference type="ARBA" id="ARBA00022692"/>
    </source>
</evidence>
<evidence type="ECO:0000256" key="4">
    <source>
        <dbReference type="ARBA" id="ARBA00022989"/>
    </source>
</evidence>
<name>A0AAD6G940_9EURO</name>
<feature type="transmembrane region" description="Helical" evidence="6">
    <location>
        <begin position="48"/>
        <end position="66"/>
    </location>
</feature>
<feature type="transmembrane region" description="Helical" evidence="6">
    <location>
        <begin position="304"/>
        <end position="323"/>
    </location>
</feature>
<accession>A0AAD6G940</accession>
<keyword evidence="5 6" id="KW-0472">Membrane</keyword>
<feature type="transmembrane region" description="Helical" evidence="6">
    <location>
        <begin position="279"/>
        <end position="298"/>
    </location>
</feature>
<dbReference type="Proteomes" id="UP001220324">
    <property type="component" value="Unassembled WGS sequence"/>
</dbReference>
<dbReference type="Gene3D" id="1.20.1250.20">
    <property type="entry name" value="MFS general substrate transporter like domains"/>
    <property type="match status" value="2"/>
</dbReference>
<organism evidence="8 9">
    <name type="scientific">Penicillium frequentans</name>
    <dbReference type="NCBI Taxonomy" id="3151616"/>
    <lineage>
        <taxon>Eukaryota</taxon>
        <taxon>Fungi</taxon>
        <taxon>Dikarya</taxon>
        <taxon>Ascomycota</taxon>
        <taxon>Pezizomycotina</taxon>
        <taxon>Eurotiomycetes</taxon>
        <taxon>Eurotiomycetidae</taxon>
        <taxon>Eurotiales</taxon>
        <taxon>Aspergillaceae</taxon>
        <taxon>Penicillium</taxon>
    </lineage>
</organism>
<feature type="transmembrane region" description="Helical" evidence="6">
    <location>
        <begin position="134"/>
        <end position="155"/>
    </location>
</feature>
<evidence type="ECO:0000256" key="6">
    <source>
        <dbReference type="SAM" id="Phobius"/>
    </source>
</evidence>
<dbReference type="SUPFAM" id="SSF103473">
    <property type="entry name" value="MFS general substrate transporter"/>
    <property type="match status" value="1"/>
</dbReference>
<feature type="transmembrane region" description="Helical" evidence="6">
    <location>
        <begin position="72"/>
        <end position="94"/>
    </location>
</feature>
<sequence length="427" mass="46453">MLVSRAGLPFEDREYWNSALLLSEAASALLCTPIFGFFLDFSGNRQDLYLFGLVILTGSMTLFITANTVMWYIYAKVLQGAATAILTVSGLTILTDAVDKHQLGQMIGYVSTAMILGFMSGTPMGGIIFEFGGYYTVLGIAFGLIALDMLLRLSVVEKKVATRWRTLPEYCPYKGHTYTSGYFSCETIFNRENPHDNSRPSGSLALVKLLQQSRILISLWAVIVSALVMSALDATLAIFVQDRFHSTTLGSGLIFVPVAFAALLQPFSVYLCERFGCRIIAFIAFAALSPTLVCLRFVEQDTAFDTTVLCIILLGIGICVNLAEPALLLEIQRVLHGIEMEDPAVFGDNSAVSQAFSLQIMARFGGFVLGPIQGGFISYYYGWDVMTLGLGVLSLLTAVPMLWLSSAAQSVQAGDEGDGERRPLLSA</sequence>
<keyword evidence="9" id="KW-1185">Reference proteome</keyword>
<keyword evidence="3 6" id="KW-0812">Transmembrane</keyword>
<feature type="transmembrane region" description="Helical" evidence="6">
    <location>
        <begin position="360"/>
        <end position="381"/>
    </location>
</feature>
<dbReference type="GO" id="GO:0016020">
    <property type="term" value="C:membrane"/>
    <property type="evidence" value="ECO:0007669"/>
    <property type="project" value="UniProtKB-SubCell"/>
</dbReference>
<dbReference type="PANTHER" id="PTHR23506">
    <property type="entry name" value="GH10249P"/>
    <property type="match status" value="1"/>
</dbReference>
<evidence type="ECO:0000256" key="1">
    <source>
        <dbReference type="ARBA" id="ARBA00004141"/>
    </source>
</evidence>
<evidence type="ECO:0000259" key="7">
    <source>
        <dbReference type="PROSITE" id="PS50850"/>
    </source>
</evidence>
<dbReference type="AlphaFoldDB" id="A0AAD6G940"/>
<dbReference type="EMBL" id="JAQIZZ010000008">
    <property type="protein sequence ID" value="KAJ5524193.1"/>
    <property type="molecule type" value="Genomic_DNA"/>
</dbReference>
<feature type="transmembrane region" description="Helical" evidence="6">
    <location>
        <begin position="215"/>
        <end position="240"/>
    </location>
</feature>
<reference evidence="8 9" key="1">
    <citation type="journal article" date="2023" name="IMA Fungus">
        <title>Comparative genomic study of the Penicillium genus elucidates a diverse pangenome and 15 lateral gene transfer events.</title>
        <authorList>
            <person name="Petersen C."/>
            <person name="Sorensen T."/>
            <person name="Nielsen M.R."/>
            <person name="Sondergaard T.E."/>
            <person name="Sorensen J.L."/>
            <person name="Fitzpatrick D.A."/>
            <person name="Frisvad J.C."/>
            <person name="Nielsen K.L."/>
        </authorList>
    </citation>
    <scope>NUCLEOTIDE SEQUENCE [LARGE SCALE GENOMIC DNA]</scope>
    <source>
        <strain evidence="8 9">IBT 35679</strain>
    </source>
</reference>
<proteinExistence type="predicted"/>
<evidence type="ECO:0000256" key="5">
    <source>
        <dbReference type="ARBA" id="ARBA00023136"/>
    </source>
</evidence>
<dbReference type="PROSITE" id="PS50850">
    <property type="entry name" value="MFS"/>
    <property type="match status" value="1"/>
</dbReference>
<dbReference type="Pfam" id="PF07690">
    <property type="entry name" value="MFS_1"/>
    <property type="match status" value="1"/>
</dbReference>
<dbReference type="InterPro" id="IPR050930">
    <property type="entry name" value="MFS_Vesicular_Transporter"/>
</dbReference>
<dbReference type="PANTHER" id="PTHR23506:SF29">
    <property type="entry name" value="TRANSPORTER, PUTATIVE (AFU_ORTHOLOGUE AFUA_2G10530)-RELATED"/>
    <property type="match status" value="1"/>
</dbReference>
<comment type="subcellular location">
    <subcellularLocation>
        <location evidence="1">Membrane</location>
        <topology evidence="1">Multi-pass membrane protein</topology>
    </subcellularLocation>
</comment>
<feature type="transmembrane region" description="Helical" evidence="6">
    <location>
        <begin position="387"/>
        <end position="404"/>
    </location>
</feature>
<evidence type="ECO:0000313" key="9">
    <source>
        <dbReference type="Proteomes" id="UP001220324"/>
    </source>
</evidence>
<dbReference type="InterPro" id="IPR036259">
    <property type="entry name" value="MFS_trans_sf"/>
</dbReference>
<dbReference type="InterPro" id="IPR020846">
    <property type="entry name" value="MFS_dom"/>
</dbReference>
<comment type="caution">
    <text evidence="8">The sequence shown here is derived from an EMBL/GenBank/DDBJ whole genome shotgun (WGS) entry which is preliminary data.</text>
</comment>
<keyword evidence="2" id="KW-0813">Transport</keyword>
<dbReference type="GO" id="GO:0022857">
    <property type="term" value="F:transmembrane transporter activity"/>
    <property type="evidence" value="ECO:0007669"/>
    <property type="project" value="InterPro"/>
</dbReference>
<dbReference type="InterPro" id="IPR011701">
    <property type="entry name" value="MFS"/>
</dbReference>
<evidence type="ECO:0000313" key="8">
    <source>
        <dbReference type="EMBL" id="KAJ5524193.1"/>
    </source>
</evidence>
<evidence type="ECO:0000256" key="2">
    <source>
        <dbReference type="ARBA" id="ARBA00022448"/>
    </source>
</evidence>
<gene>
    <name evidence="8" type="ORF">N7494_010843</name>
</gene>
<feature type="transmembrane region" description="Helical" evidence="6">
    <location>
        <begin position="252"/>
        <end position="272"/>
    </location>
</feature>
<feature type="domain" description="Major facilitator superfamily (MFS) profile" evidence="7">
    <location>
        <begin position="1"/>
        <end position="409"/>
    </location>
</feature>
<keyword evidence="4 6" id="KW-1133">Transmembrane helix</keyword>